<sequence length="96" mass="11088">MGYTHHDTTGYNAADRSAVLPGVHLIASLLKRWIAGTLHHRVSTEHLCYHLDEYTFRFNRRTARKRGSLFYRLLQQAVATDPHPLHDLQRPGDPGW</sequence>
<evidence type="ECO:0000313" key="2">
    <source>
        <dbReference type="Proteomes" id="UP000295621"/>
    </source>
</evidence>
<proteinExistence type="predicted"/>
<dbReference type="OrthoDB" id="5365332at2"/>
<protein>
    <submittedName>
        <fullName evidence="1">Uncharacterized protein</fullName>
    </submittedName>
</protein>
<comment type="caution">
    <text evidence="1">The sequence shown here is derived from an EMBL/GenBank/DDBJ whole genome shotgun (WGS) entry which is preliminary data.</text>
</comment>
<keyword evidence="2" id="KW-1185">Reference proteome</keyword>
<accession>A0A4R4S5Z4</accession>
<name>A0A4R4S5Z4_9ACTN</name>
<organism evidence="1 2">
    <name type="scientific">Jiangella ureilytica</name>
    <dbReference type="NCBI Taxonomy" id="2530374"/>
    <lineage>
        <taxon>Bacteria</taxon>
        <taxon>Bacillati</taxon>
        <taxon>Actinomycetota</taxon>
        <taxon>Actinomycetes</taxon>
        <taxon>Jiangellales</taxon>
        <taxon>Jiangellaceae</taxon>
        <taxon>Jiangella</taxon>
    </lineage>
</organism>
<dbReference type="Proteomes" id="UP000295621">
    <property type="component" value="Unassembled WGS sequence"/>
</dbReference>
<reference evidence="1 2" key="1">
    <citation type="submission" date="2019-02" db="EMBL/GenBank/DDBJ databases">
        <title>Draft genome sequences of novel Actinobacteria.</title>
        <authorList>
            <person name="Sahin N."/>
            <person name="Ay H."/>
            <person name="Saygin H."/>
        </authorList>
    </citation>
    <scope>NUCLEOTIDE SEQUENCE [LARGE SCALE GENOMIC DNA]</scope>
    <source>
        <strain evidence="1 2">KC603</strain>
    </source>
</reference>
<dbReference type="EMBL" id="SMKL01000001">
    <property type="protein sequence ID" value="TDC57002.1"/>
    <property type="molecule type" value="Genomic_DNA"/>
</dbReference>
<gene>
    <name evidence="1" type="ORF">E1212_00655</name>
</gene>
<evidence type="ECO:0000313" key="1">
    <source>
        <dbReference type="EMBL" id="TDC57002.1"/>
    </source>
</evidence>
<dbReference type="AlphaFoldDB" id="A0A4R4S5Z4"/>